<evidence type="ECO:0000256" key="1">
    <source>
        <dbReference type="SAM" id="SignalP"/>
    </source>
</evidence>
<name>A0A5D2Q2I1_GOSTO</name>
<dbReference type="AlphaFoldDB" id="A0A5D2Q2I1"/>
<feature type="chain" id="PRO_5022754519" description="Secreted protein" evidence="1">
    <location>
        <begin position="23"/>
        <end position="74"/>
    </location>
</feature>
<accession>A0A5D2Q2I1</accession>
<organism evidence="2 3">
    <name type="scientific">Gossypium tomentosum</name>
    <name type="common">Hawaiian cotton</name>
    <name type="synonym">Gossypium sandvicense</name>
    <dbReference type="NCBI Taxonomy" id="34277"/>
    <lineage>
        <taxon>Eukaryota</taxon>
        <taxon>Viridiplantae</taxon>
        <taxon>Streptophyta</taxon>
        <taxon>Embryophyta</taxon>
        <taxon>Tracheophyta</taxon>
        <taxon>Spermatophyta</taxon>
        <taxon>Magnoliopsida</taxon>
        <taxon>eudicotyledons</taxon>
        <taxon>Gunneridae</taxon>
        <taxon>Pentapetalae</taxon>
        <taxon>rosids</taxon>
        <taxon>malvids</taxon>
        <taxon>Malvales</taxon>
        <taxon>Malvaceae</taxon>
        <taxon>Malvoideae</taxon>
        <taxon>Gossypium</taxon>
    </lineage>
</organism>
<gene>
    <name evidence="2" type="ORF">ES332_A06G117800v1</name>
</gene>
<dbReference type="Proteomes" id="UP000322667">
    <property type="component" value="Chromosome A06"/>
</dbReference>
<dbReference type="EMBL" id="CM017615">
    <property type="protein sequence ID" value="TYI22647.1"/>
    <property type="molecule type" value="Genomic_DNA"/>
</dbReference>
<protein>
    <recommendedName>
        <fullName evidence="4">Secreted protein</fullName>
    </recommendedName>
</protein>
<evidence type="ECO:0000313" key="3">
    <source>
        <dbReference type="Proteomes" id="UP000322667"/>
    </source>
</evidence>
<keyword evidence="1" id="KW-0732">Signal</keyword>
<feature type="signal peptide" evidence="1">
    <location>
        <begin position="1"/>
        <end position="22"/>
    </location>
</feature>
<proteinExistence type="predicted"/>
<evidence type="ECO:0008006" key="4">
    <source>
        <dbReference type="Google" id="ProtNLM"/>
    </source>
</evidence>
<keyword evidence="3" id="KW-1185">Reference proteome</keyword>
<evidence type="ECO:0000313" key="2">
    <source>
        <dbReference type="EMBL" id="TYI22647.1"/>
    </source>
</evidence>
<sequence>MVMAMHCPRISFFAICLRTTFSLCLLSPDSLPISLLHQHCDEPSLHSPGMPSRFSSMPPSRYNGFSYSSFSGYA</sequence>
<reference evidence="2 3" key="1">
    <citation type="submission" date="2019-07" db="EMBL/GenBank/DDBJ databases">
        <title>WGS assembly of Gossypium tomentosum.</title>
        <authorList>
            <person name="Chen Z.J."/>
            <person name="Sreedasyam A."/>
            <person name="Ando A."/>
            <person name="Song Q."/>
            <person name="De L."/>
            <person name="Hulse-Kemp A."/>
            <person name="Ding M."/>
            <person name="Ye W."/>
            <person name="Kirkbride R."/>
            <person name="Jenkins J."/>
            <person name="Plott C."/>
            <person name="Lovell J."/>
            <person name="Lin Y.-M."/>
            <person name="Vaughn R."/>
            <person name="Liu B."/>
            <person name="Li W."/>
            <person name="Simpson S."/>
            <person name="Scheffler B."/>
            <person name="Saski C."/>
            <person name="Grover C."/>
            <person name="Hu G."/>
            <person name="Conover J."/>
            <person name="Carlson J."/>
            <person name="Shu S."/>
            <person name="Boston L."/>
            <person name="Williams M."/>
            <person name="Peterson D."/>
            <person name="Mcgee K."/>
            <person name="Jones D."/>
            <person name="Wendel J."/>
            <person name="Stelly D."/>
            <person name="Grimwood J."/>
            <person name="Schmutz J."/>
        </authorList>
    </citation>
    <scope>NUCLEOTIDE SEQUENCE [LARGE SCALE GENOMIC DNA]</scope>
    <source>
        <strain evidence="2">7179.01</strain>
    </source>
</reference>